<dbReference type="InterPro" id="IPR012902">
    <property type="entry name" value="N_methyl_site"/>
</dbReference>
<evidence type="ECO:0000256" key="7">
    <source>
        <dbReference type="ARBA" id="ARBA00022692"/>
    </source>
</evidence>
<keyword evidence="5" id="KW-0488">Methylation</keyword>
<accession>A0A368NKK5</accession>
<keyword evidence="4" id="KW-1003">Cell membrane</keyword>
<dbReference type="GO" id="GO:0005886">
    <property type="term" value="C:plasma membrane"/>
    <property type="evidence" value="ECO:0007669"/>
    <property type="project" value="UniProtKB-SubCell"/>
</dbReference>
<dbReference type="Gene3D" id="3.10.610.10">
    <property type="entry name" value="GSPII I/J protein-like"/>
    <property type="match status" value="1"/>
</dbReference>
<keyword evidence="13" id="KW-1185">Reference proteome</keyword>
<keyword evidence="8 11" id="KW-1133">Transmembrane helix</keyword>
<dbReference type="SUPFAM" id="SSF54523">
    <property type="entry name" value="Pili subunits"/>
    <property type="match status" value="1"/>
</dbReference>
<evidence type="ECO:0000256" key="8">
    <source>
        <dbReference type="ARBA" id="ARBA00022989"/>
    </source>
</evidence>
<protein>
    <recommendedName>
        <fullName evidence="3">Type II secretion system protein J</fullName>
    </recommendedName>
</protein>
<proteinExistence type="inferred from homology"/>
<name>A0A368NKK5_9GAMM</name>
<dbReference type="InterPro" id="IPR045584">
    <property type="entry name" value="Pilin-like"/>
</dbReference>
<keyword evidence="7 11" id="KW-0812">Transmembrane</keyword>
<feature type="region of interest" description="Disordered" evidence="10">
    <location>
        <begin position="197"/>
        <end position="232"/>
    </location>
</feature>
<evidence type="ECO:0000256" key="4">
    <source>
        <dbReference type="ARBA" id="ARBA00022475"/>
    </source>
</evidence>
<dbReference type="EMBL" id="QPID01000003">
    <property type="protein sequence ID" value="RCU51142.1"/>
    <property type="molecule type" value="Genomic_DNA"/>
</dbReference>
<keyword evidence="9 11" id="KW-0472">Membrane</keyword>
<evidence type="ECO:0000256" key="6">
    <source>
        <dbReference type="ARBA" id="ARBA00022519"/>
    </source>
</evidence>
<dbReference type="Pfam" id="PF11612">
    <property type="entry name" value="T2SSJ"/>
    <property type="match status" value="1"/>
</dbReference>
<dbReference type="PANTHER" id="PTHR39583:SF2">
    <property type="entry name" value="TYPE II SECRETION SYSTEM PROTEIN J"/>
    <property type="match status" value="1"/>
</dbReference>
<feature type="compositionally biased region" description="Low complexity" evidence="10">
    <location>
        <begin position="215"/>
        <end position="232"/>
    </location>
</feature>
<evidence type="ECO:0000313" key="13">
    <source>
        <dbReference type="Proteomes" id="UP000252558"/>
    </source>
</evidence>
<sequence length="232" mass="26146">MLRVKGFTLLEMLVAISVFTVVGVASYTTLNNIQRSEEISRERSAQLKKMQRVMTILERDLMQTTRRQVRVDEREPSKGFMWVAEFLLESEFDGMVLSRQGWRNPNAMLQRSTVQSIAYRVQENKLQRLYFIYPDAVSGTEPKESTLMEGVNGFKVSVYEEDTWQRPWESENIPHAVAVELDIEGLGLITRKFLLPGDGKSHRPTAGPDGGSGNSGQDDIGDSDSGGIPDEK</sequence>
<dbReference type="PANTHER" id="PTHR39583">
    <property type="entry name" value="TYPE II SECRETION SYSTEM PROTEIN J-RELATED"/>
    <property type="match status" value="1"/>
</dbReference>
<evidence type="ECO:0000256" key="2">
    <source>
        <dbReference type="ARBA" id="ARBA00011084"/>
    </source>
</evidence>
<comment type="subcellular location">
    <subcellularLocation>
        <location evidence="1">Cell inner membrane</location>
        <topology evidence="1">Single-pass membrane protein</topology>
    </subcellularLocation>
</comment>
<dbReference type="InterPro" id="IPR051621">
    <property type="entry name" value="T2SS_protein_J"/>
</dbReference>
<gene>
    <name evidence="12" type="primary">gspJ</name>
    <name evidence="12" type="ORF">DU002_07470</name>
</gene>
<dbReference type="Pfam" id="PF07963">
    <property type="entry name" value="N_methyl"/>
    <property type="match status" value="1"/>
</dbReference>
<dbReference type="RefSeq" id="WP_114337738.1">
    <property type="nucleotide sequence ID" value="NZ_QPID01000003.1"/>
</dbReference>
<feature type="transmembrane region" description="Helical" evidence="11">
    <location>
        <begin position="12"/>
        <end position="30"/>
    </location>
</feature>
<dbReference type="NCBIfam" id="TIGR01711">
    <property type="entry name" value="gspJ"/>
    <property type="match status" value="1"/>
</dbReference>
<dbReference type="InterPro" id="IPR010055">
    <property type="entry name" value="T2SS_protein-GspJ"/>
</dbReference>
<comment type="similarity">
    <text evidence="2">Belongs to the GSP J family.</text>
</comment>
<dbReference type="Proteomes" id="UP000252558">
    <property type="component" value="Unassembled WGS sequence"/>
</dbReference>
<reference evidence="12 13" key="1">
    <citation type="submission" date="2018-07" db="EMBL/GenBank/DDBJ databases">
        <title>Corallincola holothuriorum sp. nov., a new facultative anaerobe isolated from sea cucumber Apostichopus japonicus.</title>
        <authorList>
            <person name="Xia H."/>
        </authorList>
    </citation>
    <scope>NUCLEOTIDE SEQUENCE [LARGE SCALE GENOMIC DNA]</scope>
    <source>
        <strain evidence="12 13">C4</strain>
    </source>
</reference>
<evidence type="ECO:0000256" key="11">
    <source>
        <dbReference type="SAM" id="Phobius"/>
    </source>
</evidence>
<evidence type="ECO:0000256" key="9">
    <source>
        <dbReference type="ARBA" id="ARBA00023136"/>
    </source>
</evidence>
<evidence type="ECO:0000256" key="1">
    <source>
        <dbReference type="ARBA" id="ARBA00004377"/>
    </source>
</evidence>
<dbReference type="AlphaFoldDB" id="A0A368NKK5"/>
<dbReference type="GO" id="GO:0015628">
    <property type="term" value="P:protein secretion by the type II secretion system"/>
    <property type="evidence" value="ECO:0007669"/>
    <property type="project" value="InterPro"/>
</dbReference>
<keyword evidence="6" id="KW-0997">Cell inner membrane</keyword>
<evidence type="ECO:0000256" key="3">
    <source>
        <dbReference type="ARBA" id="ARBA00021539"/>
    </source>
</evidence>
<organism evidence="12 13">
    <name type="scientific">Corallincola holothuriorum</name>
    <dbReference type="NCBI Taxonomy" id="2282215"/>
    <lineage>
        <taxon>Bacteria</taxon>
        <taxon>Pseudomonadati</taxon>
        <taxon>Pseudomonadota</taxon>
        <taxon>Gammaproteobacteria</taxon>
        <taxon>Alteromonadales</taxon>
        <taxon>Psychromonadaceae</taxon>
        <taxon>Corallincola</taxon>
    </lineage>
</organism>
<dbReference type="NCBIfam" id="TIGR02532">
    <property type="entry name" value="IV_pilin_GFxxxE"/>
    <property type="match status" value="1"/>
</dbReference>
<evidence type="ECO:0000313" key="12">
    <source>
        <dbReference type="EMBL" id="RCU51142.1"/>
    </source>
</evidence>
<dbReference type="OrthoDB" id="9794345at2"/>
<dbReference type="Gene3D" id="2.10.70.20">
    <property type="entry name" value="gspk-gspi-gspj complex like domains"/>
    <property type="match status" value="1"/>
</dbReference>
<evidence type="ECO:0000256" key="10">
    <source>
        <dbReference type="SAM" id="MobiDB-lite"/>
    </source>
</evidence>
<comment type="caution">
    <text evidence="12">The sequence shown here is derived from an EMBL/GenBank/DDBJ whole genome shotgun (WGS) entry which is preliminary data.</text>
</comment>
<dbReference type="PROSITE" id="PS00409">
    <property type="entry name" value="PROKAR_NTER_METHYL"/>
    <property type="match status" value="1"/>
</dbReference>
<dbReference type="GO" id="GO:0015627">
    <property type="term" value="C:type II protein secretion system complex"/>
    <property type="evidence" value="ECO:0007669"/>
    <property type="project" value="InterPro"/>
</dbReference>
<evidence type="ECO:0000256" key="5">
    <source>
        <dbReference type="ARBA" id="ARBA00022481"/>
    </source>
</evidence>